<accession>A0ABW3UG06</accession>
<protein>
    <recommendedName>
        <fullName evidence="3">Phage protein</fullName>
    </recommendedName>
</protein>
<keyword evidence="2" id="KW-1185">Reference proteome</keyword>
<gene>
    <name evidence="1" type="ORF">ACFQ4B_05825</name>
</gene>
<sequence length="57" mass="7157">MKIEYWLFKENGEDFLEHLVISSFDKERYAKVAAWILNKYGKEDRKFYYKRVYRGRQ</sequence>
<reference evidence="2" key="1">
    <citation type="journal article" date="2019" name="Int. J. Syst. Evol. Microbiol.">
        <title>The Global Catalogue of Microorganisms (GCM) 10K type strain sequencing project: providing services to taxonomists for standard genome sequencing and annotation.</title>
        <authorList>
            <consortium name="The Broad Institute Genomics Platform"/>
            <consortium name="The Broad Institute Genome Sequencing Center for Infectious Disease"/>
            <person name="Wu L."/>
            <person name="Ma J."/>
        </authorList>
    </citation>
    <scope>NUCLEOTIDE SEQUENCE [LARGE SCALE GENOMIC DNA]</scope>
    <source>
        <strain evidence="2">CCUG 53270</strain>
    </source>
</reference>
<name>A0ABW3UG06_9BACL</name>
<evidence type="ECO:0008006" key="3">
    <source>
        <dbReference type="Google" id="ProtNLM"/>
    </source>
</evidence>
<evidence type="ECO:0000313" key="2">
    <source>
        <dbReference type="Proteomes" id="UP001597180"/>
    </source>
</evidence>
<proteinExistence type="predicted"/>
<comment type="caution">
    <text evidence="1">The sequence shown here is derived from an EMBL/GenBank/DDBJ whole genome shotgun (WGS) entry which is preliminary data.</text>
</comment>
<dbReference type="RefSeq" id="WP_345594897.1">
    <property type="nucleotide sequence ID" value="NZ_BAABJG010000055.1"/>
</dbReference>
<dbReference type="Proteomes" id="UP001597180">
    <property type="component" value="Unassembled WGS sequence"/>
</dbReference>
<evidence type="ECO:0000313" key="1">
    <source>
        <dbReference type="EMBL" id="MFD1219628.1"/>
    </source>
</evidence>
<organism evidence="1 2">
    <name type="scientific">Paenibacillus vulneris</name>
    <dbReference type="NCBI Taxonomy" id="1133364"/>
    <lineage>
        <taxon>Bacteria</taxon>
        <taxon>Bacillati</taxon>
        <taxon>Bacillota</taxon>
        <taxon>Bacilli</taxon>
        <taxon>Bacillales</taxon>
        <taxon>Paenibacillaceae</taxon>
        <taxon>Paenibacillus</taxon>
    </lineage>
</organism>
<dbReference type="EMBL" id="JBHTLU010000012">
    <property type="protein sequence ID" value="MFD1219628.1"/>
    <property type="molecule type" value="Genomic_DNA"/>
</dbReference>